<feature type="signal peptide" evidence="2">
    <location>
        <begin position="1"/>
        <end position="17"/>
    </location>
</feature>
<dbReference type="Proteomes" id="UP001331761">
    <property type="component" value="Unassembled WGS sequence"/>
</dbReference>
<sequence>MAAIFIVFMLTITYVDGYARNQDPTTVAPTIKPTTTTQQEKPKDKPVVEDTGTDDLRAPTFCGSNPENAKEELETARTNLKKLSSPEKYKTVRNKISSLLRKESKDWKKADFRNVLERFSRSLSRDQVVREGDFNAAIVVLETRIEDFPNLPYPKTPEGKLKYLAELIQTQADVFKFYDD</sequence>
<accession>A0AAN8IUV4</accession>
<name>A0AAN8IUV4_TRICO</name>
<evidence type="ECO:0000313" key="4">
    <source>
        <dbReference type="Proteomes" id="UP001331761"/>
    </source>
</evidence>
<feature type="chain" id="PRO_5042910449" evidence="2">
    <location>
        <begin position="18"/>
        <end position="180"/>
    </location>
</feature>
<proteinExistence type="predicted"/>
<evidence type="ECO:0000256" key="1">
    <source>
        <dbReference type="SAM" id="MobiDB-lite"/>
    </source>
</evidence>
<gene>
    <name evidence="3" type="ORF">GCK32_007650</name>
</gene>
<reference evidence="3 4" key="1">
    <citation type="submission" date="2019-10" db="EMBL/GenBank/DDBJ databases">
        <title>Assembly and Annotation for the nematode Trichostrongylus colubriformis.</title>
        <authorList>
            <person name="Martin J."/>
        </authorList>
    </citation>
    <scope>NUCLEOTIDE SEQUENCE [LARGE SCALE GENOMIC DNA]</scope>
    <source>
        <strain evidence="3">G859</strain>
        <tissue evidence="3">Whole worm</tissue>
    </source>
</reference>
<feature type="region of interest" description="Disordered" evidence="1">
    <location>
        <begin position="22"/>
        <end position="80"/>
    </location>
</feature>
<comment type="caution">
    <text evidence="3">The sequence shown here is derived from an EMBL/GenBank/DDBJ whole genome shotgun (WGS) entry which is preliminary data.</text>
</comment>
<organism evidence="3 4">
    <name type="scientific">Trichostrongylus colubriformis</name>
    <name type="common">Black scour worm</name>
    <dbReference type="NCBI Taxonomy" id="6319"/>
    <lineage>
        <taxon>Eukaryota</taxon>
        <taxon>Metazoa</taxon>
        <taxon>Ecdysozoa</taxon>
        <taxon>Nematoda</taxon>
        <taxon>Chromadorea</taxon>
        <taxon>Rhabditida</taxon>
        <taxon>Rhabditina</taxon>
        <taxon>Rhabditomorpha</taxon>
        <taxon>Strongyloidea</taxon>
        <taxon>Trichostrongylidae</taxon>
        <taxon>Trichostrongylus</taxon>
    </lineage>
</organism>
<protein>
    <submittedName>
        <fullName evidence="3">Uncharacterized protein</fullName>
    </submittedName>
</protein>
<keyword evidence="2" id="KW-0732">Signal</keyword>
<keyword evidence="4" id="KW-1185">Reference proteome</keyword>
<evidence type="ECO:0000256" key="2">
    <source>
        <dbReference type="SAM" id="SignalP"/>
    </source>
</evidence>
<dbReference type="AlphaFoldDB" id="A0AAN8IUV4"/>
<feature type="compositionally biased region" description="Low complexity" evidence="1">
    <location>
        <begin position="24"/>
        <end position="39"/>
    </location>
</feature>
<dbReference type="EMBL" id="WIXE01002745">
    <property type="protein sequence ID" value="KAK5984543.1"/>
    <property type="molecule type" value="Genomic_DNA"/>
</dbReference>
<evidence type="ECO:0000313" key="3">
    <source>
        <dbReference type="EMBL" id="KAK5984543.1"/>
    </source>
</evidence>